<dbReference type="Proteomes" id="UP000297595">
    <property type="component" value="Unassembled WGS sequence"/>
</dbReference>
<evidence type="ECO:0000313" key="1">
    <source>
        <dbReference type="EMBL" id="TGJ68412.1"/>
    </source>
</evidence>
<proteinExistence type="predicted"/>
<comment type="caution">
    <text evidence="1">The sequence shown here is derived from an EMBL/GenBank/DDBJ whole genome shotgun (WGS) entry which is preliminary data.</text>
</comment>
<gene>
    <name evidence="1" type="ORF">EYR41_007465</name>
</gene>
<dbReference type="EMBL" id="SOZJ01000004">
    <property type="protein sequence ID" value="TGJ68412.1"/>
    <property type="molecule type" value="Genomic_DNA"/>
</dbReference>
<protein>
    <submittedName>
        <fullName evidence="1">Uncharacterized protein</fullName>
    </submittedName>
</protein>
<name>A0A7C8K0I4_ORBOL</name>
<evidence type="ECO:0000313" key="2">
    <source>
        <dbReference type="Proteomes" id="UP000297595"/>
    </source>
</evidence>
<organism evidence="1 2">
    <name type="scientific">Orbilia oligospora</name>
    <name type="common">Nematode-trapping fungus</name>
    <name type="synonym">Arthrobotrys oligospora</name>
    <dbReference type="NCBI Taxonomy" id="2813651"/>
    <lineage>
        <taxon>Eukaryota</taxon>
        <taxon>Fungi</taxon>
        <taxon>Dikarya</taxon>
        <taxon>Ascomycota</taxon>
        <taxon>Pezizomycotina</taxon>
        <taxon>Orbiliomycetes</taxon>
        <taxon>Orbiliales</taxon>
        <taxon>Orbiliaceae</taxon>
        <taxon>Orbilia</taxon>
    </lineage>
</organism>
<accession>A0A7C8K0I4</accession>
<dbReference type="AlphaFoldDB" id="A0A7C8K0I4"/>
<sequence>MGELADVFLLLGWEEKSQGICNRTRSEYGFEAGFVLWLWHFARFCFGFSFVIFFSSWIFPFDFFLGWMLDKLARGGIGSVVCAIYAMCGYVWLMLSRAIDGTGRGDMYLDVKDESTRYFLGIWRRGREVFDVV</sequence>
<reference evidence="1 2" key="1">
    <citation type="submission" date="2019-03" db="EMBL/GenBank/DDBJ databases">
        <title>Nematode-trapping fungi genome.</title>
        <authorList>
            <person name="Vidal-Diez De Ulzurrun G."/>
        </authorList>
    </citation>
    <scope>NUCLEOTIDE SEQUENCE [LARGE SCALE GENOMIC DNA]</scope>
    <source>
        <strain evidence="1 2">TWF154</strain>
    </source>
</reference>